<protein>
    <submittedName>
        <fullName evidence="7">DUF4443 domain-containing protein</fullName>
    </submittedName>
</protein>
<dbReference type="Pfam" id="PF14544">
    <property type="entry name" value="DUF4443"/>
    <property type="match status" value="1"/>
</dbReference>
<dbReference type="SUPFAM" id="SSF55261">
    <property type="entry name" value="GAD domain-like"/>
    <property type="match status" value="1"/>
</dbReference>
<feature type="domain" description="PH0730-like N-terminal" evidence="6">
    <location>
        <begin position="12"/>
        <end position="70"/>
    </location>
</feature>
<evidence type="ECO:0000313" key="7">
    <source>
        <dbReference type="EMBL" id="MDV3103317.1"/>
    </source>
</evidence>
<dbReference type="InterPro" id="IPR004115">
    <property type="entry name" value="GAD-like_sf"/>
</dbReference>
<dbReference type="GO" id="GO:0005737">
    <property type="term" value="C:cytoplasm"/>
    <property type="evidence" value="ECO:0007669"/>
    <property type="project" value="InterPro"/>
</dbReference>
<evidence type="ECO:0000259" key="6">
    <source>
        <dbReference type="Pfam" id="PF22167"/>
    </source>
</evidence>
<dbReference type="SUPFAM" id="SSF46785">
    <property type="entry name" value="Winged helix' DNA-binding domain"/>
    <property type="match status" value="1"/>
</dbReference>
<keyword evidence="4" id="KW-0648">Protein biosynthesis</keyword>
<evidence type="ECO:0000256" key="2">
    <source>
        <dbReference type="ARBA" id="ARBA00022741"/>
    </source>
</evidence>
<comment type="caution">
    <text evidence="7">The sequence shown here is derived from an EMBL/GenBank/DDBJ whole genome shotgun (WGS) entry which is preliminary data.</text>
</comment>
<dbReference type="InterPro" id="IPR036388">
    <property type="entry name" value="WH-like_DNA-bd_sf"/>
</dbReference>
<name>A0AAE4NU18_9EURY</name>
<dbReference type="RefSeq" id="WP_315339888.1">
    <property type="nucleotide sequence ID" value="NZ_JAVDZE010000001.1"/>
</dbReference>
<proteinExistence type="predicted"/>
<evidence type="ECO:0000256" key="4">
    <source>
        <dbReference type="ARBA" id="ARBA00022917"/>
    </source>
</evidence>
<dbReference type="Proteomes" id="UP001245683">
    <property type="component" value="Unassembled WGS sequence"/>
</dbReference>
<keyword evidence="2" id="KW-0547">Nucleotide-binding</keyword>
<dbReference type="GO" id="GO:0006412">
    <property type="term" value="P:translation"/>
    <property type="evidence" value="ECO:0007669"/>
    <property type="project" value="UniProtKB-KW"/>
</dbReference>
<dbReference type="Pfam" id="PF22167">
    <property type="entry name" value="PH0730-like_N"/>
    <property type="match status" value="1"/>
</dbReference>
<evidence type="ECO:0000259" key="5">
    <source>
        <dbReference type="Pfam" id="PF14544"/>
    </source>
</evidence>
<organism evidence="7 8">
    <name type="scientific">Thermococcus waiotapuensis</name>
    <dbReference type="NCBI Taxonomy" id="90909"/>
    <lineage>
        <taxon>Archaea</taxon>
        <taxon>Methanobacteriati</taxon>
        <taxon>Methanobacteriota</taxon>
        <taxon>Thermococci</taxon>
        <taxon>Thermococcales</taxon>
        <taxon>Thermococcaceae</taxon>
        <taxon>Thermococcus</taxon>
    </lineage>
</organism>
<evidence type="ECO:0000256" key="3">
    <source>
        <dbReference type="ARBA" id="ARBA00022840"/>
    </source>
</evidence>
<evidence type="ECO:0000313" key="8">
    <source>
        <dbReference type="Proteomes" id="UP001245683"/>
    </source>
</evidence>
<feature type="domain" description="DUF4443" evidence="5">
    <location>
        <begin position="95"/>
        <end position="186"/>
    </location>
</feature>
<dbReference type="AlphaFoldDB" id="A0AAE4NU18"/>
<keyword evidence="8" id="KW-1185">Reference proteome</keyword>
<dbReference type="EMBL" id="JAVDZE010000001">
    <property type="protein sequence ID" value="MDV3103317.1"/>
    <property type="molecule type" value="Genomic_DNA"/>
</dbReference>
<accession>A0AAE4NU18</accession>
<gene>
    <name evidence="7" type="ORF">RBI02_01980</name>
</gene>
<reference evidence="7 8" key="1">
    <citation type="submission" date="2023-08" db="EMBL/GenBank/DDBJ databases">
        <title>Draft genome sequence of Thermococcus waiotapuensis WT1T, a thermophilic sulphur-dependent archaeon from order Thermococcales.</title>
        <authorList>
            <person name="Manners S.H."/>
            <person name="Carere C.R."/>
            <person name="Dhami M.K."/>
            <person name="Dobson R.C.J."/>
            <person name="Stott M.B."/>
        </authorList>
    </citation>
    <scope>NUCLEOTIDE SEQUENCE [LARGE SCALE GENOMIC DNA]</scope>
    <source>
        <strain evidence="7 8">WT1</strain>
    </source>
</reference>
<evidence type="ECO:0000256" key="1">
    <source>
        <dbReference type="ARBA" id="ARBA00022598"/>
    </source>
</evidence>
<dbReference type="Gene3D" id="3.30.1360.30">
    <property type="entry name" value="GAD-like domain"/>
    <property type="match status" value="1"/>
</dbReference>
<keyword evidence="3" id="KW-0067">ATP-binding</keyword>
<dbReference type="GO" id="GO:0005524">
    <property type="term" value="F:ATP binding"/>
    <property type="evidence" value="ECO:0007669"/>
    <property type="project" value="UniProtKB-KW"/>
</dbReference>
<dbReference type="InterPro" id="IPR029349">
    <property type="entry name" value="DUF4443"/>
</dbReference>
<dbReference type="InterPro" id="IPR054039">
    <property type="entry name" value="PH0730-like_N"/>
</dbReference>
<dbReference type="GO" id="GO:0004812">
    <property type="term" value="F:aminoacyl-tRNA ligase activity"/>
    <property type="evidence" value="ECO:0007669"/>
    <property type="project" value="InterPro"/>
</dbReference>
<dbReference type="InterPro" id="IPR036390">
    <property type="entry name" value="WH_DNA-bd_sf"/>
</dbReference>
<dbReference type="Gene3D" id="1.10.10.10">
    <property type="entry name" value="Winged helix-like DNA-binding domain superfamily/Winged helix DNA-binding domain"/>
    <property type="match status" value="1"/>
</dbReference>
<keyword evidence="1" id="KW-0436">Ligase</keyword>
<sequence length="200" mass="22505">MSWRRGAYPEFTLEDFIASIFMLMEPVGRKTMAETLDLGEGSVRTLLKKLEGIGIIESAQRGHLLNRKGIELVKKLKELFSEAHFVGEVENMPAYALVVKNAPEFKSIDLRDEAIRFFARGAMILRVKGEEIVFPEDNRPLKETMGELAGRIEEVLDFSEGDTVVVTWAENPADAIKSAYHVAVVLRGEEIPEEIKSLVR</sequence>